<proteinExistence type="predicted"/>
<dbReference type="PANTHER" id="PTHR20978:SF0">
    <property type="entry name" value="SPLICING FACTOR 3B SUBUNIT 5"/>
    <property type="match status" value="1"/>
</dbReference>
<dbReference type="PANTHER" id="PTHR20978">
    <property type="entry name" value="SPLICING FACTOR 3B SUBUNIT 5"/>
    <property type="match status" value="1"/>
</dbReference>
<evidence type="ECO:0000313" key="1">
    <source>
        <dbReference type="EMBL" id="KAK7825450.1"/>
    </source>
</evidence>
<dbReference type="InterPro" id="IPR009846">
    <property type="entry name" value="SF3b5/RDS3-10"/>
</dbReference>
<dbReference type="GO" id="GO:0005686">
    <property type="term" value="C:U2 snRNP"/>
    <property type="evidence" value="ECO:0007669"/>
    <property type="project" value="TreeGrafter"/>
</dbReference>
<accession>A0AAW0JF25</accession>
<dbReference type="Proteomes" id="UP001488838">
    <property type="component" value="Unassembled WGS sequence"/>
</dbReference>
<reference evidence="1 2" key="1">
    <citation type="journal article" date="2023" name="bioRxiv">
        <title>Conserved and derived expression patterns and positive selection on dental genes reveal complex evolutionary context of ever-growing rodent molars.</title>
        <authorList>
            <person name="Calamari Z.T."/>
            <person name="Song A."/>
            <person name="Cohen E."/>
            <person name="Akter M."/>
            <person name="Roy R.D."/>
            <person name="Hallikas O."/>
            <person name="Christensen M.M."/>
            <person name="Li P."/>
            <person name="Marangoni P."/>
            <person name="Jernvall J."/>
            <person name="Klein O.D."/>
        </authorList>
    </citation>
    <scope>NUCLEOTIDE SEQUENCE [LARGE SCALE GENOMIC DNA]</scope>
    <source>
        <strain evidence="1">V071</strain>
    </source>
</reference>
<protein>
    <submittedName>
        <fullName evidence="1">Uncharacterized protein</fullName>
    </submittedName>
</protein>
<sequence length="96" mass="10910">MLPKYICTGHTHTTKWEWLVNQHQDSSCSNMSHFDLLNYVTMSENERRRRCCSPAGHLRASWRRTEESAFWSSPSASNGLILLVPASGSFCMGCLT</sequence>
<dbReference type="GO" id="GO:0000398">
    <property type="term" value="P:mRNA splicing, via spliceosome"/>
    <property type="evidence" value="ECO:0007669"/>
    <property type="project" value="TreeGrafter"/>
</dbReference>
<comment type="caution">
    <text evidence="1">The sequence shown here is derived from an EMBL/GenBank/DDBJ whole genome shotgun (WGS) entry which is preliminary data.</text>
</comment>
<name>A0AAW0JF25_MYOGA</name>
<gene>
    <name evidence="1" type="ORF">U0070_012250</name>
</gene>
<dbReference type="EMBL" id="JBBHLL010000040">
    <property type="protein sequence ID" value="KAK7825450.1"/>
    <property type="molecule type" value="Genomic_DNA"/>
</dbReference>
<evidence type="ECO:0000313" key="2">
    <source>
        <dbReference type="Proteomes" id="UP001488838"/>
    </source>
</evidence>
<organism evidence="1 2">
    <name type="scientific">Myodes glareolus</name>
    <name type="common">Bank vole</name>
    <name type="synonym">Clethrionomys glareolus</name>
    <dbReference type="NCBI Taxonomy" id="447135"/>
    <lineage>
        <taxon>Eukaryota</taxon>
        <taxon>Metazoa</taxon>
        <taxon>Chordata</taxon>
        <taxon>Craniata</taxon>
        <taxon>Vertebrata</taxon>
        <taxon>Euteleostomi</taxon>
        <taxon>Mammalia</taxon>
        <taxon>Eutheria</taxon>
        <taxon>Euarchontoglires</taxon>
        <taxon>Glires</taxon>
        <taxon>Rodentia</taxon>
        <taxon>Myomorpha</taxon>
        <taxon>Muroidea</taxon>
        <taxon>Cricetidae</taxon>
        <taxon>Arvicolinae</taxon>
        <taxon>Myodes</taxon>
    </lineage>
</organism>
<dbReference type="GO" id="GO:0071011">
    <property type="term" value="C:precatalytic spliceosome"/>
    <property type="evidence" value="ECO:0007669"/>
    <property type="project" value="TreeGrafter"/>
</dbReference>
<keyword evidence="2" id="KW-1185">Reference proteome</keyword>
<dbReference type="AlphaFoldDB" id="A0AAW0JF25"/>
<dbReference type="Pfam" id="PF07189">
    <property type="entry name" value="SF3b10"/>
    <property type="match status" value="1"/>
</dbReference>